<evidence type="ECO:0000313" key="2">
    <source>
        <dbReference type="EMBL" id="PIC42330.1"/>
    </source>
</evidence>
<dbReference type="Pfam" id="PF00646">
    <property type="entry name" value="F-box"/>
    <property type="match status" value="1"/>
</dbReference>
<dbReference type="AlphaFoldDB" id="A0A2G5US44"/>
<feature type="domain" description="F-box" evidence="1">
    <location>
        <begin position="1"/>
        <end position="48"/>
    </location>
</feature>
<sequence length="366" mass="42795">MILSKYPFLVQKEIFHNMKYSELFMLSFVSKNMKKLIKLSQEKRFKSIGSVRYDYDGADEIRVHVYYGDVKEMITKTEKHNEAKSVRKSFQLNVSGKMIDFRFLRPRSRYVHPIASYQQPSEKETAIQSIHNYLFDFYGDSVEYNWLTTASEWLGRSSIPTLPQIQNLSFCVDINLFPETNYAEMERLENFFSSSPVLKSVRMVAVTNQSFPSKSKLYQAESVEIRQEEIIDTCILRDFQGRQAFLRCGEVSTSVLVEFLNRWKSGEAFKKLEYLKVIMDPISPGDRIFNGIVLSYIDATKQPPIHTLPKVFNWQYYTKSNTDPITSHTYVVREADNRVASILVQEKAFSFGVWNKTEEEFLKMVE</sequence>
<reference evidence="3" key="1">
    <citation type="submission" date="2017-10" db="EMBL/GenBank/DDBJ databases">
        <title>Rapid genome shrinkage in a self-fertile nematode reveals novel sperm competition proteins.</title>
        <authorList>
            <person name="Yin D."/>
            <person name="Schwarz E.M."/>
            <person name="Thomas C.G."/>
            <person name="Felde R.L."/>
            <person name="Korf I.F."/>
            <person name="Cutter A.D."/>
            <person name="Schartner C.M."/>
            <person name="Ralston E.J."/>
            <person name="Meyer B.J."/>
            <person name="Haag E.S."/>
        </authorList>
    </citation>
    <scope>NUCLEOTIDE SEQUENCE [LARGE SCALE GENOMIC DNA]</scope>
    <source>
        <strain evidence="3">JU1422</strain>
    </source>
</reference>
<dbReference type="PANTHER" id="PTHR21503">
    <property type="entry name" value="F-BOX-CONTAINING HYPOTHETICAL PROTEIN C.ELEGANS"/>
    <property type="match status" value="1"/>
</dbReference>
<dbReference type="Proteomes" id="UP000230233">
    <property type="component" value="Chromosome III"/>
</dbReference>
<dbReference type="InterPro" id="IPR001810">
    <property type="entry name" value="F-box_dom"/>
</dbReference>
<protein>
    <recommendedName>
        <fullName evidence="1">F-box domain-containing protein</fullName>
    </recommendedName>
</protein>
<keyword evidence="3" id="KW-1185">Reference proteome</keyword>
<gene>
    <name evidence="2" type="primary">Cnig_chr_III.g9446</name>
    <name evidence="2" type="ORF">B9Z55_009446</name>
</gene>
<organism evidence="2 3">
    <name type="scientific">Caenorhabditis nigoni</name>
    <dbReference type="NCBI Taxonomy" id="1611254"/>
    <lineage>
        <taxon>Eukaryota</taxon>
        <taxon>Metazoa</taxon>
        <taxon>Ecdysozoa</taxon>
        <taxon>Nematoda</taxon>
        <taxon>Chromadorea</taxon>
        <taxon>Rhabditida</taxon>
        <taxon>Rhabditina</taxon>
        <taxon>Rhabditomorpha</taxon>
        <taxon>Rhabditoidea</taxon>
        <taxon>Rhabditidae</taxon>
        <taxon>Peloderinae</taxon>
        <taxon>Caenorhabditis</taxon>
    </lineage>
</organism>
<comment type="caution">
    <text evidence="2">The sequence shown here is derived from an EMBL/GenBank/DDBJ whole genome shotgun (WGS) entry which is preliminary data.</text>
</comment>
<evidence type="ECO:0000313" key="3">
    <source>
        <dbReference type="Proteomes" id="UP000230233"/>
    </source>
</evidence>
<accession>A0A2G5US44</accession>
<dbReference type="EMBL" id="PDUG01000003">
    <property type="protein sequence ID" value="PIC42330.1"/>
    <property type="molecule type" value="Genomic_DNA"/>
</dbReference>
<dbReference type="PANTHER" id="PTHR21503:SF8">
    <property type="entry name" value="F-BOX ASSOCIATED DOMAIN-CONTAINING PROTEIN-RELATED"/>
    <property type="match status" value="1"/>
</dbReference>
<evidence type="ECO:0000259" key="1">
    <source>
        <dbReference type="PROSITE" id="PS50181"/>
    </source>
</evidence>
<proteinExistence type="predicted"/>
<name>A0A2G5US44_9PELO</name>
<dbReference type="PROSITE" id="PS50181">
    <property type="entry name" value="FBOX"/>
    <property type="match status" value="1"/>
</dbReference>